<feature type="active site" evidence="16">
    <location>
        <position position="747"/>
    </location>
</feature>
<evidence type="ECO:0000259" key="21">
    <source>
        <dbReference type="PROSITE" id="PS50850"/>
    </source>
</evidence>
<dbReference type="InterPro" id="IPR011150">
    <property type="entry name" value="Cutinase_monf"/>
</dbReference>
<evidence type="ECO:0000313" key="23">
    <source>
        <dbReference type="Proteomes" id="UP000194280"/>
    </source>
</evidence>
<dbReference type="FunFam" id="1.20.1250.20:FF:000088">
    <property type="entry name" value="MFS multidrug transporter, putative"/>
    <property type="match status" value="1"/>
</dbReference>
<feature type="compositionally biased region" description="Basic and acidic residues" evidence="19">
    <location>
        <begin position="1"/>
        <end position="58"/>
    </location>
</feature>
<dbReference type="OrthoDB" id="5376138at2759"/>
<feature type="region of interest" description="Disordered" evidence="19">
    <location>
        <begin position="1"/>
        <end position="70"/>
    </location>
</feature>
<evidence type="ECO:0000313" key="22">
    <source>
        <dbReference type="EMBL" id="OTA19337.1"/>
    </source>
</evidence>
<dbReference type="InterPro" id="IPR020846">
    <property type="entry name" value="MFS_dom"/>
</dbReference>
<evidence type="ECO:0000256" key="10">
    <source>
        <dbReference type="ARBA" id="ARBA00022989"/>
    </source>
</evidence>
<keyword evidence="9 18" id="KW-0378">Hydrolase</keyword>
<feature type="transmembrane region" description="Helical" evidence="20">
    <location>
        <begin position="354"/>
        <end position="381"/>
    </location>
</feature>
<dbReference type="Pfam" id="PF01083">
    <property type="entry name" value="Cutinase"/>
    <property type="match status" value="1"/>
</dbReference>
<evidence type="ECO:0000256" key="16">
    <source>
        <dbReference type="PIRSR" id="PIRSR611150-1"/>
    </source>
</evidence>
<feature type="domain" description="Major facilitator superfamily (MFS) profile" evidence="21">
    <location>
        <begin position="94"/>
        <end position="527"/>
    </location>
</feature>
<sequence length="818" mass="88999">MSSEEKKDGAPLRDHSPQESKEEIEHHRDNSTSSSERARDLEKGVEDGVGNSKDDRRKSSVPQKYTEDGKRVMTEDEAWPHLGYCWPSWKKWMLLSSIFAVQVSMNFNTSVFPNAVPLIAEEYGVSKQAARVGQMIFLVAYAFGCELWAPWSEEFGRWPILQLSLFLVNIWQILAALAPNFGSLIVARFLGGLCSAGGSVTIGMVADLFQPEEQQWGIAFVVLSSVAGTTVGPIVGGPIEKYLRLEWNFWIQLIFGAVVQAIHFFMPESRSTILMDKRAKHLRKTGEDTNVYGPDEVKKPRISGHEVMITWIRPFEMFVKEPIVLSLSLLSGFSDALIFTFQEGFNPVYKQWGFGPIGVALAFLPILIGYILAYVSYFPFIIKDKRIISQKGPDALPPEHRLYWLLYLAPLETIGLFGFAWTSLGPEYGIPWIAPMIFSSCIAIANYAIYMSTIDYMVASYGVYSASASGGNGFARDFLAGIAALYATPLYENVGPQKYNLEYASTILACLAFVVTIPIYIFYWKGEWFREKSKFAQSLDADRKETRNRRLSSAKPEQLEPSNCHYLNMKTATLFAALAATAVASPLAKRGVTENDVEDGKCRTYTFIFARGSTEIGNMGQTVGPATCNALKKKYGDDEVACQGVGGAYTAGLAQNALPDGTTQGALNEAKKMFNDAHSNCPDTIITAGGYSQGAAVMTGSVGELDDDVKSTVAGVVLYGDTRNKQEDGGIPGYPKDKVKVYCAATDGVCGGALLVTPGHLTYMDDVSDAADWLEGKISSAGTSTSSSSGSSSSEAASSSSSSDSSDSGLGSLFGGGF</sequence>
<evidence type="ECO:0000256" key="6">
    <source>
        <dbReference type="ARBA" id="ARBA00022525"/>
    </source>
</evidence>
<dbReference type="GO" id="GO:0022857">
    <property type="term" value="F:transmembrane transporter activity"/>
    <property type="evidence" value="ECO:0007669"/>
    <property type="project" value="InterPro"/>
</dbReference>
<dbReference type="EC" id="3.1.1.74" evidence="4 18"/>
<keyword evidence="10 20" id="KW-1133">Transmembrane helix</keyword>
<proteinExistence type="inferred from homology"/>
<evidence type="ECO:0000256" key="13">
    <source>
        <dbReference type="ARBA" id="ARBA00034045"/>
    </source>
</evidence>
<keyword evidence="12 17" id="KW-1015">Disulfide bond</keyword>
<feature type="disulfide bond" evidence="17">
    <location>
        <begin position="602"/>
        <end position="681"/>
    </location>
</feature>
<keyword evidence="6 18" id="KW-0964">Secreted</keyword>
<dbReference type="Proteomes" id="UP000194280">
    <property type="component" value="Unassembled WGS sequence"/>
</dbReference>
<feature type="transmembrane region" description="Helical" evidence="20">
    <location>
        <begin position="247"/>
        <end position="266"/>
    </location>
</feature>
<dbReference type="EMBL" id="MUNK01000466">
    <property type="protein sequence ID" value="OTA19337.1"/>
    <property type="molecule type" value="Genomic_DNA"/>
</dbReference>
<comment type="catalytic activity">
    <reaction evidence="13 18">
        <text>cutin + H2O = cutin monomers.</text>
        <dbReference type="EC" id="3.1.1.74"/>
    </reaction>
</comment>
<feature type="compositionally biased region" description="Low complexity" evidence="19">
    <location>
        <begin position="779"/>
        <end position="811"/>
    </location>
</feature>
<dbReference type="VEuPathDB" id="FungiDB:BTJ68_15241"/>
<evidence type="ECO:0000256" key="15">
    <source>
        <dbReference type="ARBA" id="ARBA00074522"/>
    </source>
</evidence>
<evidence type="ECO:0000256" key="1">
    <source>
        <dbReference type="ARBA" id="ARBA00004141"/>
    </source>
</evidence>
<dbReference type="InterPro" id="IPR036259">
    <property type="entry name" value="MFS_trans_sf"/>
</dbReference>
<dbReference type="FunFam" id="3.40.50.1820:FF:000235">
    <property type="entry name" value="Cutinase 1"/>
    <property type="match status" value="1"/>
</dbReference>
<protein>
    <recommendedName>
        <fullName evidence="15 18">Cutinase</fullName>
        <ecNumber evidence="4 18">3.1.1.74</ecNumber>
    </recommendedName>
</protein>
<feature type="transmembrane region" description="Helical" evidence="20">
    <location>
        <begin position="402"/>
        <end position="424"/>
    </location>
</feature>
<reference evidence="22 23" key="1">
    <citation type="submission" date="2017-01" db="EMBL/GenBank/DDBJ databases">
        <title>The recent genome duplication of the halophilic yeast Hortaea werneckii: insights from long-read sequencing.</title>
        <authorList>
            <person name="Sinha S."/>
            <person name="Flibotte S."/>
            <person name="Neira M."/>
            <person name="Lenassi M."/>
            <person name="Gostincar C."/>
            <person name="Stajich J.E."/>
            <person name="Nislow C.E."/>
        </authorList>
    </citation>
    <scope>NUCLEOTIDE SEQUENCE [LARGE SCALE GENOMIC DNA]</scope>
    <source>
        <strain evidence="22 23">EXF-2000</strain>
    </source>
</reference>
<evidence type="ECO:0000256" key="9">
    <source>
        <dbReference type="ARBA" id="ARBA00022801"/>
    </source>
</evidence>
<dbReference type="PROSITE" id="PS00155">
    <property type="entry name" value="CUTINASE_1"/>
    <property type="match status" value="1"/>
</dbReference>
<keyword evidence="11 20" id="KW-0472">Membrane</keyword>
<gene>
    <name evidence="22" type="ORF">BTJ68_15241</name>
</gene>
<evidence type="ECO:0000256" key="11">
    <source>
        <dbReference type="ARBA" id="ARBA00023136"/>
    </source>
</evidence>
<keyword evidence="5 18" id="KW-0719">Serine esterase</keyword>
<keyword evidence="8" id="KW-0732">Signal</keyword>
<comment type="subcellular location">
    <subcellularLocation>
        <location evidence="1">Membrane</location>
        <topology evidence="1">Multi-pass membrane protein</topology>
    </subcellularLocation>
    <subcellularLocation>
        <location evidence="2 18">Secreted</location>
    </subcellularLocation>
</comment>
<feature type="transmembrane region" description="Helical" evidence="20">
    <location>
        <begin position="216"/>
        <end position="235"/>
    </location>
</feature>
<feature type="transmembrane region" description="Helical" evidence="20">
    <location>
        <begin position="503"/>
        <end position="524"/>
    </location>
</feature>
<dbReference type="PANTHER" id="PTHR23502">
    <property type="entry name" value="MAJOR FACILITATOR SUPERFAMILY"/>
    <property type="match status" value="1"/>
</dbReference>
<name>A0A1Z5SLJ0_HORWE</name>
<dbReference type="SMART" id="SM01110">
    <property type="entry name" value="Cutinase"/>
    <property type="match status" value="1"/>
</dbReference>
<comment type="function">
    <text evidence="14">Catalyzes the hydrolysis of complex carboxylic polyesters found in the cell wall of plants. Degrades cutin, a macromolecule that forms the structure of the plant cuticle. Allows pathogenic fungi to penetrate through the cuticular barrier into the host plant during the initial stage of fungal infection.</text>
</comment>
<evidence type="ECO:0000256" key="19">
    <source>
        <dbReference type="SAM" id="MobiDB-lite"/>
    </source>
</evidence>
<dbReference type="InterPro" id="IPR000675">
    <property type="entry name" value="Cutinase/axe"/>
</dbReference>
<evidence type="ECO:0000256" key="5">
    <source>
        <dbReference type="ARBA" id="ARBA00022487"/>
    </source>
</evidence>
<evidence type="ECO:0000256" key="2">
    <source>
        <dbReference type="ARBA" id="ARBA00004613"/>
    </source>
</evidence>
<dbReference type="Pfam" id="PF07690">
    <property type="entry name" value="MFS_1"/>
    <property type="match status" value="1"/>
</dbReference>
<comment type="similarity">
    <text evidence="3 18">Belongs to the cutinase family.</text>
</comment>
<dbReference type="GO" id="GO:0005576">
    <property type="term" value="C:extracellular region"/>
    <property type="evidence" value="ECO:0007669"/>
    <property type="project" value="UniProtKB-SubCell"/>
</dbReference>
<feature type="transmembrane region" description="Helical" evidence="20">
    <location>
        <begin position="132"/>
        <end position="151"/>
    </location>
</feature>
<dbReference type="SUPFAM" id="SSF103473">
    <property type="entry name" value="MFS general substrate transporter"/>
    <property type="match status" value="1"/>
</dbReference>
<evidence type="ECO:0000256" key="4">
    <source>
        <dbReference type="ARBA" id="ARBA00013095"/>
    </source>
</evidence>
<keyword evidence="7 20" id="KW-0812">Transmembrane</keyword>
<keyword evidence="23" id="KW-1185">Reference proteome</keyword>
<accession>A0A1Z5SLJ0</accession>
<dbReference type="InterPro" id="IPR011701">
    <property type="entry name" value="MFS"/>
</dbReference>
<dbReference type="InParanoid" id="A0A1Z5SLJ0"/>
<dbReference type="PROSITE" id="PS50850">
    <property type="entry name" value="MFS"/>
    <property type="match status" value="1"/>
</dbReference>
<evidence type="ECO:0000256" key="14">
    <source>
        <dbReference type="ARBA" id="ARBA00057514"/>
    </source>
</evidence>
<feature type="transmembrane region" description="Helical" evidence="20">
    <location>
        <begin position="430"/>
        <end position="452"/>
    </location>
</feature>
<feature type="active site" description="Proton donor/acceptor" evidence="16">
    <location>
        <position position="760"/>
    </location>
</feature>
<evidence type="ECO:0000256" key="3">
    <source>
        <dbReference type="ARBA" id="ARBA00007534"/>
    </source>
</evidence>
<evidence type="ECO:0000256" key="20">
    <source>
        <dbReference type="SAM" id="Phobius"/>
    </source>
</evidence>
<dbReference type="PRINTS" id="PR00129">
    <property type="entry name" value="CUTINASE"/>
</dbReference>
<evidence type="ECO:0000256" key="7">
    <source>
        <dbReference type="ARBA" id="ARBA00022692"/>
    </source>
</evidence>
<feature type="active site" description="Nucleophile" evidence="16">
    <location>
        <position position="692"/>
    </location>
</feature>
<dbReference type="SUPFAM" id="SSF53474">
    <property type="entry name" value="alpha/beta-Hydrolases"/>
    <property type="match status" value="1"/>
</dbReference>
<comment type="caution">
    <text evidence="22">The sequence shown here is derived from an EMBL/GenBank/DDBJ whole genome shotgun (WGS) entry which is preliminary data.</text>
</comment>
<evidence type="ECO:0000256" key="18">
    <source>
        <dbReference type="RuleBase" id="RU361263"/>
    </source>
</evidence>
<dbReference type="STRING" id="1157616.A0A1Z5SLJ0"/>
<dbReference type="Gene3D" id="3.40.50.1820">
    <property type="entry name" value="alpha/beta hydrolase"/>
    <property type="match status" value="1"/>
</dbReference>
<dbReference type="InterPro" id="IPR029058">
    <property type="entry name" value="AB_hydrolase_fold"/>
</dbReference>
<feature type="transmembrane region" description="Helical" evidence="20">
    <location>
        <begin position="158"/>
        <end position="179"/>
    </location>
</feature>
<dbReference type="AlphaFoldDB" id="A0A1Z5SLJ0"/>
<dbReference type="GO" id="GO:0050525">
    <property type="term" value="F:cutinase activity"/>
    <property type="evidence" value="ECO:0007669"/>
    <property type="project" value="UniProtKB-UniRule"/>
</dbReference>
<feature type="transmembrane region" description="Helical" evidence="20">
    <location>
        <begin position="185"/>
        <end position="209"/>
    </location>
</feature>
<dbReference type="GO" id="GO:0005886">
    <property type="term" value="C:plasma membrane"/>
    <property type="evidence" value="ECO:0007669"/>
    <property type="project" value="TreeGrafter"/>
</dbReference>
<evidence type="ECO:0000256" key="8">
    <source>
        <dbReference type="ARBA" id="ARBA00022729"/>
    </source>
</evidence>
<evidence type="ECO:0000256" key="17">
    <source>
        <dbReference type="PIRSR" id="PIRSR611150-2"/>
    </source>
</evidence>
<feature type="region of interest" description="Disordered" evidence="19">
    <location>
        <begin position="779"/>
        <end position="818"/>
    </location>
</feature>
<organism evidence="22 23">
    <name type="scientific">Hortaea werneckii EXF-2000</name>
    <dbReference type="NCBI Taxonomy" id="1157616"/>
    <lineage>
        <taxon>Eukaryota</taxon>
        <taxon>Fungi</taxon>
        <taxon>Dikarya</taxon>
        <taxon>Ascomycota</taxon>
        <taxon>Pezizomycotina</taxon>
        <taxon>Dothideomycetes</taxon>
        <taxon>Dothideomycetidae</taxon>
        <taxon>Mycosphaerellales</taxon>
        <taxon>Teratosphaeriaceae</taxon>
        <taxon>Hortaea</taxon>
    </lineage>
</organism>
<dbReference type="Gene3D" id="1.20.1250.20">
    <property type="entry name" value="MFS general substrate transporter like domains"/>
    <property type="match status" value="1"/>
</dbReference>
<dbReference type="InterPro" id="IPR043580">
    <property type="entry name" value="CUTINASE_1"/>
</dbReference>
<evidence type="ECO:0000256" key="12">
    <source>
        <dbReference type="ARBA" id="ARBA00023157"/>
    </source>
</evidence>
<feature type="disulfide bond" evidence="17">
    <location>
        <begin position="743"/>
        <end position="750"/>
    </location>
</feature>
<dbReference type="PANTHER" id="PTHR23502:SF3">
    <property type="entry name" value="MAJOR FACILITATOR SUPERFAMILY (MFS) PROFILE DOMAIN-CONTAINING PROTEIN-RELATED"/>
    <property type="match status" value="1"/>
</dbReference>